<name>A0A8S5VAJ0_9CAUD</name>
<evidence type="ECO:0000256" key="1">
    <source>
        <dbReference type="SAM" id="MobiDB-lite"/>
    </source>
</evidence>
<reference evidence="2" key="1">
    <citation type="journal article" date="2021" name="Proc. Natl. Acad. Sci. U.S.A.">
        <title>A Catalog of Tens of Thousands of Viruses from Human Metagenomes Reveals Hidden Associations with Chronic Diseases.</title>
        <authorList>
            <person name="Tisza M.J."/>
            <person name="Buck C.B."/>
        </authorList>
    </citation>
    <scope>NUCLEOTIDE SEQUENCE</scope>
    <source>
        <strain evidence="2">Ct6bU4</strain>
    </source>
</reference>
<feature type="region of interest" description="Disordered" evidence="1">
    <location>
        <begin position="31"/>
        <end position="119"/>
    </location>
</feature>
<evidence type="ECO:0000313" key="2">
    <source>
        <dbReference type="EMBL" id="DAG03733.1"/>
    </source>
</evidence>
<sequence>MRITIELQTADGLVSPFENNLLAHIVSQLRTEEAPTPAPVAEPETKEAPKRKRPARDKKEEPKHEEATTPPSVPSDGEGASVADEKPAAHRTSKAKTPTAETTNETVDAVEQPVTPAKADAEKLAQATALASEMMQSGNVAQLKKLLVEVGANRVSKMNGEQVNKFLELANAEAEG</sequence>
<organism evidence="2">
    <name type="scientific">Siphoviridae sp. ct6bU4</name>
    <dbReference type="NCBI Taxonomy" id="2825344"/>
    <lineage>
        <taxon>Viruses</taxon>
        <taxon>Duplodnaviria</taxon>
        <taxon>Heunggongvirae</taxon>
        <taxon>Uroviricota</taxon>
        <taxon>Caudoviricetes</taxon>
    </lineage>
</organism>
<feature type="compositionally biased region" description="Basic and acidic residues" evidence="1">
    <location>
        <begin position="57"/>
        <end position="67"/>
    </location>
</feature>
<protein>
    <submittedName>
        <fullName evidence="2">Uncharacterized protein</fullName>
    </submittedName>
</protein>
<feature type="compositionally biased region" description="Polar residues" evidence="1">
    <location>
        <begin position="95"/>
        <end position="106"/>
    </location>
</feature>
<dbReference type="EMBL" id="BK016234">
    <property type="protein sequence ID" value="DAG03733.1"/>
    <property type="molecule type" value="Genomic_DNA"/>
</dbReference>
<accession>A0A8S5VAJ0</accession>
<proteinExistence type="predicted"/>